<dbReference type="Gene3D" id="3.50.30.70">
    <property type="entry name" value="Swiveling domain of dehydratase reactivase alpha subunit"/>
    <property type="match status" value="1"/>
</dbReference>
<reference evidence="2" key="1">
    <citation type="submission" date="2024-05" db="EMBL/GenBank/DDBJ databases">
        <title>30 novel species of actinomycetes from the DSMZ collection.</title>
        <authorList>
            <person name="Nouioui I."/>
        </authorList>
    </citation>
    <scope>NUCLEOTIDE SEQUENCE</scope>
    <source>
        <strain evidence="2">DSM 41529</strain>
    </source>
</reference>
<dbReference type="InterPro" id="IPR028975">
    <property type="entry name" value="DDRA_swiveling_dom_sf"/>
</dbReference>
<evidence type="ECO:0000313" key="2">
    <source>
        <dbReference type="EMBL" id="MDT0550799.1"/>
    </source>
</evidence>
<dbReference type="Pfam" id="PF18427">
    <property type="entry name" value="DDR_swiveling"/>
    <property type="match status" value="1"/>
</dbReference>
<keyword evidence="3" id="KW-1185">Reference proteome</keyword>
<gene>
    <name evidence="2" type="ORF">RND15_50460</name>
</gene>
<dbReference type="EMBL" id="JAVRFD010000473">
    <property type="protein sequence ID" value="MDT0550799.1"/>
    <property type="molecule type" value="Genomic_DNA"/>
</dbReference>
<organism evidence="2 3">
    <name type="scientific">Streptomyces lonegramiae</name>
    <dbReference type="NCBI Taxonomy" id="3075524"/>
    <lineage>
        <taxon>Bacteria</taxon>
        <taxon>Bacillati</taxon>
        <taxon>Actinomycetota</taxon>
        <taxon>Actinomycetes</taxon>
        <taxon>Kitasatosporales</taxon>
        <taxon>Streptomycetaceae</taxon>
        <taxon>Streptomyces</taxon>
    </lineage>
</organism>
<protein>
    <submittedName>
        <fullName evidence="2">Diol dehydratase reactivase subunit alpha</fullName>
    </submittedName>
</protein>
<dbReference type="InterPro" id="IPR040916">
    <property type="entry name" value="DDR_swiveling"/>
</dbReference>
<dbReference type="Proteomes" id="UP001180754">
    <property type="component" value="Unassembled WGS sequence"/>
</dbReference>
<sequence length="155" mass="15974">IRFRGAALTPTTGVKGTAGNVDGVAQAVVRALETSAIELAELDIVLLNEATPVISGMAMETITETIITESTMIGHDPRTPGGRGLGVGFTVAIDVLAQTPSGTEAIVVVPRGVDFEEAARAINAATARGLAVRGVILANDDAVLVWPIGSTPWFR</sequence>
<feature type="non-terminal residue" evidence="2">
    <location>
        <position position="1"/>
    </location>
</feature>
<evidence type="ECO:0000313" key="3">
    <source>
        <dbReference type="Proteomes" id="UP001180754"/>
    </source>
</evidence>
<dbReference type="SUPFAM" id="SSF82317">
    <property type="entry name" value="Swiveling domain of dehydratase reactivase alpha subunit"/>
    <property type="match status" value="1"/>
</dbReference>
<name>A0ABU2XZB8_9ACTN</name>
<proteinExistence type="predicted"/>
<comment type="caution">
    <text evidence="2">The sequence shown here is derived from an EMBL/GenBank/DDBJ whole genome shotgun (WGS) entry which is preliminary data.</text>
</comment>
<accession>A0ABU2XZB8</accession>
<feature type="domain" description="DD-reactivating factor swiveling" evidence="1">
    <location>
        <begin position="67"/>
        <end position="145"/>
    </location>
</feature>
<evidence type="ECO:0000259" key="1">
    <source>
        <dbReference type="Pfam" id="PF18427"/>
    </source>
</evidence>